<dbReference type="Gene3D" id="3.10.100.10">
    <property type="entry name" value="Mannose-Binding Protein A, subunit A"/>
    <property type="match status" value="1"/>
</dbReference>
<dbReference type="Pfam" id="PF00024">
    <property type="entry name" value="PAN_1"/>
    <property type="match status" value="1"/>
</dbReference>
<dbReference type="Proteomes" id="UP000030746">
    <property type="component" value="Unassembled WGS sequence"/>
</dbReference>
<proteinExistence type="predicted"/>
<keyword evidence="1" id="KW-0732">Signal</keyword>
<dbReference type="HOGENOM" id="CLU_1215968_0_0_1"/>
<dbReference type="KEGG" id="lgi:LOTGIDRAFT_173330"/>
<dbReference type="Gene3D" id="3.50.4.10">
    <property type="entry name" value="Hepatocyte Growth Factor"/>
    <property type="match status" value="1"/>
</dbReference>
<dbReference type="CTD" id="20242338"/>
<dbReference type="CDD" id="cd00037">
    <property type="entry name" value="CLECT"/>
    <property type="match status" value="1"/>
</dbReference>
<dbReference type="InterPro" id="IPR001304">
    <property type="entry name" value="C-type_lectin-like"/>
</dbReference>
<dbReference type="SMART" id="SM00034">
    <property type="entry name" value="CLECT"/>
    <property type="match status" value="1"/>
</dbReference>
<dbReference type="RefSeq" id="XP_009049054.1">
    <property type="nucleotide sequence ID" value="XM_009050806.1"/>
</dbReference>
<protein>
    <recommendedName>
        <fullName evidence="2">C-type lectin domain-containing protein</fullName>
    </recommendedName>
</protein>
<name>V4CE61_LOTGI</name>
<dbReference type="InterPro" id="IPR016187">
    <property type="entry name" value="CTDL_fold"/>
</dbReference>
<organism evidence="3 4">
    <name type="scientific">Lottia gigantea</name>
    <name type="common">Giant owl limpet</name>
    <dbReference type="NCBI Taxonomy" id="225164"/>
    <lineage>
        <taxon>Eukaryota</taxon>
        <taxon>Metazoa</taxon>
        <taxon>Spiralia</taxon>
        <taxon>Lophotrochozoa</taxon>
        <taxon>Mollusca</taxon>
        <taxon>Gastropoda</taxon>
        <taxon>Patellogastropoda</taxon>
        <taxon>Lottioidea</taxon>
        <taxon>Lottiidae</taxon>
        <taxon>Lottia</taxon>
    </lineage>
</organism>
<dbReference type="OMA" id="GAICPLR"/>
<dbReference type="Pfam" id="PF00059">
    <property type="entry name" value="Lectin_C"/>
    <property type="match status" value="1"/>
</dbReference>
<feature type="signal peptide" evidence="1">
    <location>
        <begin position="1"/>
        <end position="17"/>
    </location>
</feature>
<keyword evidence="4" id="KW-1185">Reference proteome</keyword>
<dbReference type="OrthoDB" id="6071702at2759"/>
<dbReference type="InterPro" id="IPR003609">
    <property type="entry name" value="Pan_app"/>
</dbReference>
<evidence type="ECO:0000313" key="3">
    <source>
        <dbReference type="EMBL" id="ESP00245.1"/>
    </source>
</evidence>
<dbReference type="InterPro" id="IPR016186">
    <property type="entry name" value="C-type_lectin-like/link_sf"/>
</dbReference>
<accession>V4CE61</accession>
<reference evidence="3 4" key="1">
    <citation type="journal article" date="2013" name="Nature">
        <title>Insights into bilaterian evolution from three spiralian genomes.</title>
        <authorList>
            <person name="Simakov O."/>
            <person name="Marletaz F."/>
            <person name="Cho S.J."/>
            <person name="Edsinger-Gonzales E."/>
            <person name="Havlak P."/>
            <person name="Hellsten U."/>
            <person name="Kuo D.H."/>
            <person name="Larsson T."/>
            <person name="Lv J."/>
            <person name="Arendt D."/>
            <person name="Savage R."/>
            <person name="Osoegawa K."/>
            <person name="de Jong P."/>
            <person name="Grimwood J."/>
            <person name="Chapman J.A."/>
            <person name="Shapiro H."/>
            <person name="Aerts A."/>
            <person name="Otillar R.P."/>
            <person name="Terry A.Y."/>
            <person name="Boore J.L."/>
            <person name="Grigoriev I.V."/>
            <person name="Lindberg D.R."/>
            <person name="Seaver E.C."/>
            <person name="Weisblat D.A."/>
            <person name="Putnam N.H."/>
            <person name="Rokhsar D.S."/>
        </authorList>
    </citation>
    <scope>NUCLEOTIDE SEQUENCE [LARGE SCALE GENOMIC DNA]</scope>
</reference>
<dbReference type="GeneID" id="20242338"/>
<feature type="chain" id="PRO_5004717966" description="C-type lectin domain-containing protein" evidence="1">
    <location>
        <begin position="18"/>
        <end position="228"/>
    </location>
</feature>
<gene>
    <name evidence="3" type="ORF">LOTGIDRAFT_173330</name>
</gene>
<dbReference type="AlphaFoldDB" id="V4CE61"/>
<dbReference type="PROSITE" id="PS50041">
    <property type="entry name" value="C_TYPE_LECTIN_2"/>
    <property type="match status" value="1"/>
</dbReference>
<sequence>MLLVLVICQFFMVGVRGQIDTWIRGQNSLTLNGKYKIKTDATSVVACSFECSSQFGCRHFFFDFTTNRCYLNSKFFDSQSLTTLNASRYDISGGDICPATFKLTEDGICFLVMNNPGYKVNFDHARRDCQVYGADLMVIDSQRKHDVLLNYVDEDKHYLFGIYNITINGEFLTVDGRTDADFTYRNWNVNYPNGTQDATYGVFRTIGGGPLFQWKNAINLQRYYICEL</sequence>
<dbReference type="SUPFAM" id="SSF56436">
    <property type="entry name" value="C-type lectin-like"/>
    <property type="match status" value="1"/>
</dbReference>
<dbReference type="EMBL" id="KB200802">
    <property type="protein sequence ID" value="ESP00245.1"/>
    <property type="molecule type" value="Genomic_DNA"/>
</dbReference>
<feature type="domain" description="C-type lectin" evidence="2">
    <location>
        <begin position="105"/>
        <end position="216"/>
    </location>
</feature>
<evidence type="ECO:0000256" key="1">
    <source>
        <dbReference type="SAM" id="SignalP"/>
    </source>
</evidence>
<evidence type="ECO:0000259" key="2">
    <source>
        <dbReference type="PROSITE" id="PS50041"/>
    </source>
</evidence>
<evidence type="ECO:0000313" key="4">
    <source>
        <dbReference type="Proteomes" id="UP000030746"/>
    </source>
</evidence>